<feature type="active site" description="Proton donor" evidence="5">
    <location>
        <position position="325"/>
    </location>
</feature>
<keyword evidence="9" id="KW-1133">Transmembrane helix</keyword>
<evidence type="ECO:0008006" key="12">
    <source>
        <dbReference type="Google" id="ProtNLM"/>
    </source>
</evidence>
<dbReference type="Proteomes" id="UP001147782">
    <property type="component" value="Unassembled WGS sequence"/>
</dbReference>
<sequence>MLDFFSSARSKDEAPKATASVQSLSGSQLSGNEPRSEHEQLEKAEDEKKKKKGILSLLFARPFTRRRIIILSALGFLIVAILVLVITLPIVLTRAHKRKDPGDVYRLYPTKHEDPSYRILENKPVYAIHNFPDPGLLHHNGTWYAYGTNPHKRDPQSIHVPVATSTDFVNWTLHEGYDAMPTLGDWEVAQNHWAPDVIERDDGKFVLYYSGQTNNFNKHHCIGAAVSNGTNPLGPYIPLNESLACPHEYGGAIDPSPFRDADGKLYVVYKGDGNSVGSGGWCGNSIKPLRPVPLILQELESDGITKVGEPEIILNINDTDGPLIEAPNIIRQDDGTYYLFFSSHCFTSLGYNVKYAHAKSVKGPYTRVDRPLLQTNDFGLKAPGGATLSHDGTKIVFHANCDGYRCMYVGGVDIRSTNNTIIMAALEIVSTVSSNSTNTTTTTNTTSIADSSQ</sequence>
<evidence type="ECO:0000256" key="9">
    <source>
        <dbReference type="SAM" id="Phobius"/>
    </source>
</evidence>
<evidence type="ECO:0000256" key="2">
    <source>
        <dbReference type="ARBA" id="ARBA00022729"/>
    </source>
</evidence>
<accession>A0A9W9VH16</accession>
<proteinExistence type="inferred from homology"/>
<organism evidence="10 11">
    <name type="scientific">Penicillium cataractarum</name>
    <dbReference type="NCBI Taxonomy" id="2100454"/>
    <lineage>
        <taxon>Eukaryota</taxon>
        <taxon>Fungi</taxon>
        <taxon>Dikarya</taxon>
        <taxon>Ascomycota</taxon>
        <taxon>Pezizomycotina</taxon>
        <taxon>Eurotiomycetes</taxon>
        <taxon>Eurotiomycetidae</taxon>
        <taxon>Eurotiales</taxon>
        <taxon>Aspergillaceae</taxon>
        <taxon>Penicillium</taxon>
    </lineage>
</organism>
<dbReference type="Gene3D" id="2.115.10.20">
    <property type="entry name" value="Glycosyl hydrolase domain, family 43"/>
    <property type="match status" value="1"/>
</dbReference>
<feature type="region of interest" description="Disordered" evidence="8">
    <location>
        <begin position="1"/>
        <end position="47"/>
    </location>
</feature>
<evidence type="ECO:0000256" key="4">
    <source>
        <dbReference type="ARBA" id="ARBA00023295"/>
    </source>
</evidence>
<dbReference type="Pfam" id="PF04616">
    <property type="entry name" value="Glyco_hydro_43"/>
    <property type="match status" value="1"/>
</dbReference>
<dbReference type="InterPro" id="IPR023296">
    <property type="entry name" value="Glyco_hydro_beta-prop_sf"/>
</dbReference>
<reference evidence="10" key="1">
    <citation type="submission" date="2022-11" db="EMBL/GenBank/DDBJ databases">
        <authorList>
            <person name="Petersen C."/>
        </authorList>
    </citation>
    <scope>NUCLEOTIDE SEQUENCE</scope>
    <source>
        <strain evidence="10">IBT 29864</strain>
    </source>
</reference>
<dbReference type="GO" id="GO:0005975">
    <property type="term" value="P:carbohydrate metabolic process"/>
    <property type="evidence" value="ECO:0007669"/>
    <property type="project" value="InterPro"/>
</dbReference>
<dbReference type="GeneID" id="81436178"/>
<feature type="active site" description="Proton acceptor" evidence="5">
    <location>
        <position position="133"/>
    </location>
</feature>
<feature type="site" description="Important for catalytic activity, responsible for pKa modulation of the active site Glu and correct orientation of both the proton donor and substrate" evidence="6">
    <location>
        <position position="254"/>
    </location>
</feature>
<dbReference type="InterPro" id="IPR006710">
    <property type="entry name" value="Glyco_hydro_43"/>
</dbReference>
<evidence type="ECO:0000256" key="7">
    <source>
        <dbReference type="RuleBase" id="RU361187"/>
    </source>
</evidence>
<feature type="compositionally biased region" description="Basic and acidic residues" evidence="8">
    <location>
        <begin position="34"/>
        <end position="47"/>
    </location>
</feature>
<name>A0A9W9VH16_9EURO</name>
<keyword evidence="9" id="KW-0472">Membrane</keyword>
<dbReference type="PANTHER" id="PTHR42812">
    <property type="entry name" value="BETA-XYLOSIDASE"/>
    <property type="match status" value="1"/>
</dbReference>
<dbReference type="PANTHER" id="PTHR42812:SF5">
    <property type="entry name" value="ENDO-ARABINASE"/>
    <property type="match status" value="1"/>
</dbReference>
<evidence type="ECO:0000256" key="8">
    <source>
        <dbReference type="SAM" id="MobiDB-lite"/>
    </source>
</evidence>
<comment type="caution">
    <text evidence="10">The sequence shown here is derived from an EMBL/GenBank/DDBJ whole genome shotgun (WGS) entry which is preliminary data.</text>
</comment>
<dbReference type="OrthoDB" id="3879658at2759"/>
<dbReference type="CDD" id="cd08999">
    <property type="entry name" value="GH43_ABN-like"/>
    <property type="match status" value="1"/>
</dbReference>
<reference evidence="10" key="2">
    <citation type="journal article" date="2023" name="IMA Fungus">
        <title>Comparative genomic study of the Penicillium genus elucidates a diverse pangenome and 15 lateral gene transfer events.</title>
        <authorList>
            <person name="Petersen C."/>
            <person name="Sorensen T."/>
            <person name="Nielsen M.R."/>
            <person name="Sondergaard T.E."/>
            <person name="Sorensen J.L."/>
            <person name="Fitzpatrick D.A."/>
            <person name="Frisvad J.C."/>
            <person name="Nielsen K.L."/>
        </authorList>
    </citation>
    <scope>NUCLEOTIDE SEQUENCE</scope>
    <source>
        <strain evidence="10">IBT 29864</strain>
    </source>
</reference>
<feature type="transmembrane region" description="Helical" evidence="9">
    <location>
        <begin position="68"/>
        <end position="92"/>
    </location>
</feature>
<keyword evidence="3 7" id="KW-0378">Hydrolase</keyword>
<keyword evidence="9" id="KW-0812">Transmembrane</keyword>
<dbReference type="RefSeq" id="XP_056559213.1">
    <property type="nucleotide sequence ID" value="XM_056697001.1"/>
</dbReference>
<dbReference type="AlphaFoldDB" id="A0A9W9VH16"/>
<evidence type="ECO:0000256" key="6">
    <source>
        <dbReference type="PIRSR" id="PIRSR606710-2"/>
    </source>
</evidence>
<comment type="similarity">
    <text evidence="1 7">Belongs to the glycosyl hydrolase 43 family.</text>
</comment>
<keyword evidence="11" id="KW-1185">Reference proteome</keyword>
<evidence type="ECO:0000256" key="5">
    <source>
        <dbReference type="PIRSR" id="PIRSR606710-1"/>
    </source>
</evidence>
<dbReference type="GO" id="GO:0004553">
    <property type="term" value="F:hydrolase activity, hydrolyzing O-glycosyl compounds"/>
    <property type="evidence" value="ECO:0007669"/>
    <property type="project" value="InterPro"/>
</dbReference>
<feature type="compositionally biased region" description="Low complexity" evidence="8">
    <location>
        <begin position="22"/>
        <end position="31"/>
    </location>
</feature>
<dbReference type="EMBL" id="JAPZBS010000002">
    <property type="protein sequence ID" value="KAJ5381642.1"/>
    <property type="molecule type" value="Genomic_DNA"/>
</dbReference>
<dbReference type="SUPFAM" id="SSF75005">
    <property type="entry name" value="Arabinanase/levansucrase/invertase"/>
    <property type="match status" value="1"/>
</dbReference>
<evidence type="ECO:0000256" key="1">
    <source>
        <dbReference type="ARBA" id="ARBA00009865"/>
    </source>
</evidence>
<keyword evidence="4 7" id="KW-0326">Glycosidase</keyword>
<evidence type="ECO:0000256" key="3">
    <source>
        <dbReference type="ARBA" id="ARBA00022801"/>
    </source>
</evidence>
<keyword evidence="2" id="KW-0732">Signal</keyword>
<gene>
    <name evidence="10" type="ORF">N7496_004070</name>
</gene>
<dbReference type="InterPro" id="IPR051795">
    <property type="entry name" value="Glycosyl_Hydrlase_43"/>
</dbReference>
<evidence type="ECO:0000313" key="11">
    <source>
        <dbReference type="Proteomes" id="UP001147782"/>
    </source>
</evidence>
<protein>
    <recommendedName>
        <fullName evidence="12">Glycosyl hydrolase family 43 protein</fullName>
    </recommendedName>
</protein>
<evidence type="ECO:0000313" key="10">
    <source>
        <dbReference type="EMBL" id="KAJ5381642.1"/>
    </source>
</evidence>